<name>A0A8B8HLZ8_VANTA</name>
<dbReference type="GeneID" id="113393281"/>
<protein>
    <submittedName>
        <fullName evidence="3">Uncharacterized protein LOC113393281</fullName>
    </submittedName>
</protein>
<dbReference type="AlphaFoldDB" id="A0A8B8HLZ8"/>
<evidence type="ECO:0000313" key="3">
    <source>
        <dbReference type="RefSeq" id="XP_026485874.2"/>
    </source>
</evidence>
<proteinExistence type="predicted"/>
<dbReference type="Proteomes" id="UP001652626">
    <property type="component" value="Chromosome 6"/>
</dbReference>
<feature type="chain" id="PRO_5046216175" evidence="1">
    <location>
        <begin position="21"/>
        <end position="189"/>
    </location>
</feature>
<reference evidence="3" key="1">
    <citation type="submission" date="2025-08" db="UniProtKB">
        <authorList>
            <consortium name="RefSeq"/>
        </authorList>
    </citation>
    <scope>IDENTIFICATION</scope>
    <source>
        <tissue evidence="3">Whole body</tissue>
    </source>
</reference>
<keyword evidence="2" id="KW-1185">Reference proteome</keyword>
<sequence>MTFKMIYFVGLILLAKSLSCFPNRTPKGESSCNWPYITGCLTNFKPIFDFKPYFPVLRLNLNKDEDDKQMNRMPFSFPGITENERSDFGNNEKQDSFHHVSADQSSKNISEDKINKVTITNPKSKNIINNDFIVFNTETSTDSEINTEYTTYYENDNTITTTEEQDGTTEELSFRLSDLPPAVIASFLG</sequence>
<gene>
    <name evidence="3" type="primary">LOC113393281</name>
</gene>
<feature type="signal peptide" evidence="1">
    <location>
        <begin position="1"/>
        <end position="20"/>
    </location>
</feature>
<keyword evidence="1" id="KW-0732">Signal</keyword>
<organism evidence="2 3">
    <name type="scientific">Vanessa tameamea</name>
    <name type="common">Kamehameha butterfly</name>
    <dbReference type="NCBI Taxonomy" id="334116"/>
    <lineage>
        <taxon>Eukaryota</taxon>
        <taxon>Metazoa</taxon>
        <taxon>Ecdysozoa</taxon>
        <taxon>Arthropoda</taxon>
        <taxon>Hexapoda</taxon>
        <taxon>Insecta</taxon>
        <taxon>Pterygota</taxon>
        <taxon>Neoptera</taxon>
        <taxon>Endopterygota</taxon>
        <taxon>Lepidoptera</taxon>
        <taxon>Glossata</taxon>
        <taxon>Ditrysia</taxon>
        <taxon>Papilionoidea</taxon>
        <taxon>Nymphalidae</taxon>
        <taxon>Nymphalinae</taxon>
        <taxon>Vanessa</taxon>
    </lineage>
</organism>
<evidence type="ECO:0000256" key="1">
    <source>
        <dbReference type="SAM" id="SignalP"/>
    </source>
</evidence>
<evidence type="ECO:0000313" key="2">
    <source>
        <dbReference type="Proteomes" id="UP001652626"/>
    </source>
</evidence>
<accession>A0A8B8HLZ8</accession>
<dbReference type="RefSeq" id="XP_026485874.2">
    <property type="nucleotide sequence ID" value="XM_026630089.2"/>
</dbReference>